<dbReference type="EMBL" id="JBHSPB010000002">
    <property type="protein sequence ID" value="MFC5719192.1"/>
    <property type="molecule type" value="Genomic_DNA"/>
</dbReference>
<dbReference type="InterPro" id="IPR010982">
    <property type="entry name" value="Lambda_DNA-bd_dom_sf"/>
</dbReference>
<feature type="domain" description="HTH cro/C1-type" evidence="1">
    <location>
        <begin position="13"/>
        <end position="67"/>
    </location>
</feature>
<dbReference type="RefSeq" id="WP_390314200.1">
    <property type="nucleotide sequence ID" value="NZ_JBHSPB010000002.1"/>
</dbReference>
<evidence type="ECO:0000313" key="3">
    <source>
        <dbReference type="Proteomes" id="UP001596083"/>
    </source>
</evidence>
<dbReference type="SUPFAM" id="SSF47413">
    <property type="entry name" value="lambda repressor-like DNA-binding domains"/>
    <property type="match status" value="1"/>
</dbReference>
<comment type="caution">
    <text evidence="2">The sequence shown here is derived from an EMBL/GenBank/DDBJ whole genome shotgun (WGS) entry which is preliminary data.</text>
</comment>
<sequence length="394" mass="43011">MSTTIHHGTGRRIAYQRSLARLTQRQLAEAACIALGTVRKLERDERGASDQVLQAIAEALGIDPSALLPQRDRSDERVHHAMPGLSAAIAAYDVPDDGPVRPLRDLRRTVDEAVHWRLGAQYARIARHLPPVLAELCRALQIAPLGERQDAARLLVAAYRAADAVAFKFGARDLSARLVELMRWAAAQAQDPLLDTSVAYVRTETFFAARSYSAGLRALEAAIDASPAPSCTETTACRGALHMRAAVIAGRGHSAASAEAHLAEACLLAEQVPEGTYQGTAFGPVSVRIHEMSVAVSLGSECVQRVLDDLGAWEPAPPVPKERHSGFFIDRARAQLWTGQLDKAFDSLKTARRIAPQHTREHRWVREDIATLGRLKRSDAEALTSFARWCRALP</sequence>
<dbReference type="CDD" id="cd00093">
    <property type="entry name" value="HTH_XRE"/>
    <property type="match status" value="1"/>
</dbReference>
<organism evidence="2 3">
    <name type="scientific">Streptomyces gamaensis</name>
    <dbReference type="NCBI Taxonomy" id="1763542"/>
    <lineage>
        <taxon>Bacteria</taxon>
        <taxon>Bacillati</taxon>
        <taxon>Actinomycetota</taxon>
        <taxon>Actinomycetes</taxon>
        <taxon>Kitasatosporales</taxon>
        <taxon>Streptomycetaceae</taxon>
        <taxon>Streptomyces</taxon>
    </lineage>
</organism>
<dbReference type="Proteomes" id="UP001596083">
    <property type="component" value="Unassembled WGS sequence"/>
</dbReference>
<dbReference type="PROSITE" id="PS50943">
    <property type="entry name" value="HTH_CROC1"/>
    <property type="match status" value="1"/>
</dbReference>
<dbReference type="Pfam" id="PF01381">
    <property type="entry name" value="HTH_3"/>
    <property type="match status" value="1"/>
</dbReference>
<reference evidence="3" key="1">
    <citation type="journal article" date="2019" name="Int. J. Syst. Evol. Microbiol.">
        <title>The Global Catalogue of Microorganisms (GCM) 10K type strain sequencing project: providing services to taxonomists for standard genome sequencing and annotation.</title>
        <authorList>
            <consortium name="The Broad Institute Genomics Platform"/>
            <consortium name="The Broad Institute Genome Sequencing Center for Infectious Disease"/>
            <person name="Wu L."/>
            <person name="Ma J."/>
        </authorList>
    </citation>
    <scope>NUCLEOTIDE SEQUENCE [LARGE SCALE GENOMIC DNA]</scope>
    <source>
        <strain evidence="3">CGMCC 4.7304</strain>
    </source>
</reference>
<protein>
    <submittedName>
        <fullName evidence="2">Helix-turn-helix domain-containing protein</fullName>
    </submittedName>
</protein>
<evidence type="ECO:0000313" key="2">
    <source>
        <dbReference type="EMBL" id="MFC5719192.1"/>
    </source>
</evidence>
<keyword evidence="3" id="KW-1185">Reference proteome</keyword>
<accession>A0ABW0YTQ7</accession>
<dbReference type="InterPro" id="IPR001387">
    <property type="entry name" value="Cro/C1-type_HTH"/>
</dbReference>
<proteinExistence type="predicted"/>
<evidence type="ECO:0000259" key="1">
    <source>
        <dbReference type="PROSITE" id="PS50943"/>
    </source>
</evidence>
<name>A0ABW0YTQ7_9ACTN</name>
<gene>
    <name evidence="2" type="ORF">ACFP1Z_03200</name>
</gene>
<dbReference type="Gene3D" id="1.10.260.40">
    <property type="entry name" value="lambda repressor-like DNA-binding domains"/>
    <property type="match status" value="1"/>
</dbReference>
<dbReference type="SMART" id="SM00530">
    <property type="entry name" value="HTH_XRE"/>
    <property type="match status" value="1"/>
</dbReference>